<dbReference type="Proteomes" id="UP001162992">
    <property type="component" value="Chromosome 8"/>
</dbReference>
<accession>A0ACC2CZI4</accession>
<reference evidence="2" key="1">
    <citation type="journal article" date="2024" name="Proc. Natl. Acad. Sci. U.S.A.">
        <title>Extraordinary preservation of gene collinearity over three hundred million years revealed in homosporous lycophytes.</title>
        <authorList>
            <person name="Li C."/>
            <person name="Wickell D."/>
            <person name="Kuo L.Y."/>
            <person name="Chen X."/>
            <person name="Nie B."/>
            <person name="Liao X."/>
            <person name="Peng D."/>
            <person name="Ji J."/>
            <person name="Jenkins J."/>
            <person name="Williams M."/>
            <person name="Shu S."/>
            <person name="Plott C."/>
            <person name="Barry K."/>
            <person name="Rajasekar S."/>
            <person name="Grimwood J."/>
            <person name="Han X."/>
            <person name="Sun S."/>
            <person name="Hou Z."/>
            <person name="He W."/>
            <person name="Dai G."/>
            <person name="Sun C."/>
            <person name="Schmutz J."/>
            <person name="Leebens-Mack J.H."/>
            <person name="Li F.W."/>
            <person name="Wang L."/>
        </authorList>
    </citation>
    <scope>NUCLEOTIDE SEQUENCE [LARGE SCALE GENOMIC DNA]</scope>
    <source>
        <strain evidence="2">cv. PW_Plant_1</strain>
    </source>
</reference>
<organism evidence="1 2">
    <name type="scientific">Diphasiastrum complanatum</name>
    <name type="common">Issler's clubmoss</name>
    <name type="synonym">Lycopodium complanatum</name>
    <dbReference type="NCBI Taxonomy" id="34168"/>
    <lineage>
        <taxon>Eukaryota</taxon>
        <taxon>Viridiplantae</taxon>
        <taxon>Streptophyta</taxon>
        <taxon>Embryophyta</taxon>
        <taxon>Tracheophyta</taxon>
        <taxon>Lycopodiopsida</taxon>
        <taxon>Lycopodiales</taxon>
        <taxon>Lycopodiaceae</taxon>
        <taxon>Lycopodioideae</taxon>
        <taxon>Diphasiastrum</taxon>
    </lineage>
</organism>
<gene>
    <name evidence="1" type="ORF">O6H91_08G085400</name>
</gene>
<protein>
    <submittedName>
        <fullName evidence="1">Uncharacterized protein</fullName>
    </submittedName>
</protein>
<dbReference type="EMBL" id="CM055099">
    <property type="protein sequence ID" value="KAJ7547422.1"/>
    <property type="molecule type" value="Genomic_DNA"/>
</dbReference>
<keyword evidence="2" id="KW-1185">Reference proteome</keyword>
<evidence type="ECO:0000313" key="1">
    <source>
        <dbReference type="EMBL" id="KAJ7547422.1"/>
    </source>
</evidence>
<name>A0ACC2CZI4_DIPCM</name>
<comment type="caution">
    <text evidence="1">The sequence shown here is derived from an EMBL/GenBank/DDBJ whole genome shotgun (WGS) entry which is preliminary data.</text>
</comment>
<sequence length="595" mass="65671">MGSMGFMADFRTAANRIARSRWMMLVAAFLFMSSIGAFYSFGVYSQFMKITLNYNQQTLDTIAFFSSLYLGIIPGLINDYLGASSAILAGSGLNIFGFLMIWLAITKIIPRPQIWQMCFYHLAGANSGAFVSTAVLTTSVKNFSASRGMVIGLLKGYLGLSGALLTQIYLAIYGNNPSAYVLLATWLPAAVYLLLMVFIRPLPQHRGENETQKLYLFLGAAVLLAAYMMVVNLVQNFENVSHIDNEIIAAVMIVILFLPLIVVFRSDLSPQSLEREQNEDEESVEGTGGGNSEPSLQEDSHSVSSHTPLLPEISSEDQTSNNPRGEVSCRSMRRYFKLDDFLTGLRNQPSRGDDYTILQALLSLDIWILFVALTCGFGAGVTVIQNIGQIGSSLGYSQLHVTTAVSLLNIWGFIGRVGFGFASELFLQRKGVPRPLFFAVILATLCAGQLIFAFNLPGAFYVGSMVVGMCYGAQWPVMTAMVSEIFGLKFFGTFYNFAILASPLGSYILSVRVAGYLYDREANKQHAVHAIFHKRAASILVQSTQKSALLCYGVQCYRLSFFIMATFSMFACFLSLILTARTRGFYKKQILIYNK</sequence>
<proteinExistence type="predicted"/>
<evidence type="ECO:0000313" key="2">
    <source>
        <dbReference type="Proteomes" id="UP001162992"/>
    </source>
</evidence>